<evidence type="ECO:0000313" key="3">
    <source>
        <dbReference type="Proteomes" id="UP000000644"/>
    </source>
</evidence>
<dbReference type="InterPro" id="IPR041705">
    <property type="entry name" value="PIN_Sll0205"/>
</dbReference>
<sequence>MRLLLDTHALLWWWTDDKQLSGTARKAIAEEDNTVLVSAASVWEISTKFRLGKLAIAQAALKQFQALIEADGFEHLPITWQHSLLAGGYPHEHRDPFDRMLAAQSEIEKATLVTCDAAFGAFNTAVLW</sequence>
<dbReference type="PANTHER" id="PTHR36173:SF2">
    <property type="entry name" value="RIBONUCLEASE VAPC16"/>
    <property type="match status" value="1"/>
</dbReference>
<dbReference type="RefSeq" id="WP_011803077.1">
    <property type="nucleotide sequence ID" value="NC_008781.1"/>
</dbReference>
<dbReference type="Gene3D" id="3.40.50.1010">
    <property type="entry name" value="5'-nuclease"/>
    <property type="match status" value="1"/>
</dbReference>
<feature type="domain" description="PIN" evidence="1">
    <location>
        <begin position="4"/>
        <end position="119"/>
    </location>
</feature>
<evidence type="ECO:0000313" key="2">
    <source>
        <dbReference type="EMBL" id="ABM39011.1"/>
    </source>
</evidence>
<dbReference type="SUPFAM" id="SSF88723">
    <property type="entry name" value="PIN domain-like"/>
    <property type="match status" value="1"/>
</dbReference>
<dbReference type="Pfam" id="PF01850">
    <property type="entry name" value="PIN"/>
    <property type="match status" value="1"/>
</dbReference>
<dbReference type="OrthoDB" id="9798990at2"/>
<dbReference type="STRING" id="365044.Pnap_3715"/>
<dbReference type="EMBL" id="CP000529">
    <property type="protein sequence ID" value="ABM39011.1"/>
    <property type="molecule type" value="Genomic_DNA"/>
</dbReference>
<organism evidence="2 3">
    <name type="scientific">Polaromonas naphthalenivorans (strain CJ2)</name>
    <dbReference type="NCBI Taxonomy" id="365044"/>
    <lineage>
        <taxon>Bacteria</taxon>
        <taxon>Pseudomonadati</taxon>
        <taxon>Pseudomonadota</taxon>
        <taxon>Betaproteobacteria</taxon>
        <taxon>Burkholderiales</taxon>
        <taxon>Comamonadaceae</taxon>
        <taxon>Polaromonas</taxon>
    </lineage>
</organism>
<dbReference type="KEGG" id="pna:Pnap_3715"/>
<dbReference type="CDD" id="cd09872">
    <property type="entry name" value="PIN_Sll0205-like"/>
    <property type="match status" value="1"/>
</dbReference>
<evidence type="ECO:0000259" key="1">
    <source>
        <dbReference type="Pfam" id="PF01850"/>
    </source>
</evidence>
<gene>
    <name evidence="2" type="ordered locus">Pnap_3715</name>
</gene>
<dbReference type="InterPro" id="IPR002716">
    <property type="entry name" value="PIN_dom"/>
</dbReference>
<reference evidence="3" key="1">
    <citation type="journal article" date="2009" name="Environ. Microbiol.">
        <title>The genome of Polaromonas naphthalenivorans strain CJ2, isolated from coal tar-contaminated sediment, reveals physiological and metabolic versatility and evolution through extensive horizontal gene transfer.</title>
        <authorList>
            <person name="Yagi J.M."/>
            <person name="Sims D."/>
            <person name="Brettin T."/>
            <person name="Bruce D."/>
            <person name="Madsen E.L."/>
        </authorList>
    </citation>
    <scope>NUCLEOTIDE SEQUENCE [LARGE SCALE GENOMIC DNA]</scope>
    <source>
        <strain evidence="3">CJ2</strain>
    </source>
</reference>
<dbReference type="HOGENOM" id="CLU_129890_0_1_4"/>
<dbReference type="AlphaFoldDB" id="A1VTN3"/>
<dbReference type="InterPro" id="IPR052919">
    <property type="entry name" value="TA_system_RNase"/>
</dbReference>
<accession>A1VTN3</accession>
<name>A1VTN3_POLNA</name>
<dbReference type="eggNOG" id="COG3744">
    <property type="taxonomic scope" value="Bacteria"/>
</dbReference>
<protein>
    <submittedName>
        <fullName evidence="2">PilT protein domain protein</fullName>
    </submittedName>
</protein>
<dbReference type="InterPro" id="IPR029060">
    <property type="entry name" value="PIN-like_dom_sf"/>
</dbReference>
<proteinExistence type="predicted"/>
<dbReference type="PANTHER" id="PTHR36173">
    <property type="entry name" value="RIBONUCLEASE VAPC16-RELATED"/>
    <property type="match status" value="1"/>
</dbReference>
<dbReference type="Proteomes" id="UP000000644">
    <property type="component" value="Chromosome"/>
</dbReference>
<keyword evidence="3" id="KW-1185">Reference proteome</keyword>